<evidence type="ECO:0000313" key="2">
    <source>
        <dbReference type="EMBL" id="QIU94835.1"/>
    </source>
</evidence>
<sequence>MNWFRKKTIHREGREGGRRITLFPSENTFEAINAFGKSIDDEKLIIDNTWLRGESLVASIIFFIIDSYFVDIVIDILFAIKEFYDVQVLAIALSISLLFGILGIKYLLRPKRRFTFNRLTGIVNVPKRGFKGWRGATRAVRYEETDFVIAGWRSFYTSIDDPGTPFLFRPPLFYSFDRTGTTLYEAGSFIDWYMDKNRQLPPGKELDPYRMKDYLRREAEGFPEPLYPALVKIPDRKINPAMKEEIKKIKKTKKAPK</sequence>
<evidence type="ECO:0000256" key="1">
    <source>
        <dbReference type="SAM" id="Phobius"/>
    </source>
</evidence>
<feature type="transmembrane region" description="Helical" evidence="1">
    <location>
        <begin position="86"/>
        <end position="108"/>
    </location>
</feature>
<dbReference type="EMBL" id="CP050831">
    <property type="protein sequence ID" value="QIU94835.1"/>
    <property type="molecule type" value="Genomic_DNA"/>
</dbReference>
<evidence type="ECO:0000313" key="3">
    <source>
        <dbReference type="Proteomes" id="UP000501780"/>
    </source>
</evidence>
<reference evidence="2 3" key="1">
    <citation type="submission" date="2020-03" db="EMBL/GenBank/DDBJ databases">
        <title>Genomic analysis of Bacteroides faecium CBA7301.</title>
        <authorList>
            <person name="Kim J."/>
            <person name="Roh S.W."/>
        </authorList>
    </citation>
    <scope>NUCLEOTIDE SEQUENCE [LARGE SCALE GENOMIC DNA]</scope>
    <source>
        <strain evidence="2 3">CBA7301</strain>
    </source>
</reference>
<name>A0A6H0KNI1_9BACE</name>
<gene>
    <name evidence="2" type="ORF">BacF7301_12080</name>
</gene>
<keyword evidence="1" id="KW-0812">Transmembrane</keyword>
<organism evidence="2 3">
    <name type="scientific">Bacteroides faecium</name>
    <dbReference type="NCBI Taxonomy" id="2715212"/>
    <lineage>
        <taxon>Bacteria</taxon>
        <taxon>Pseudomonadati</taxon>
        <taxon>Bacteroidota</taxon>
        <taxon>Bacteroidia</taxon>
        <taxon>Bacteroidales</taxon>
        <taxon>Bacteroidaceae</taxon>
        <taxon>Bacteroides</taxon>
    </lineage>
</organism>
<accession>A0A6H0KNI1</accession>
<dbReference type="KEGG" id="bfc:BacF7301_12080"/>
<feature type="transmembrane region" description="Helical" evidence="1">
    <location>
        <begin position="56"/>
        <end position="80"/>
    </location>
</feature>
<protein>
    <recommendedName>
        <fullName evidence="4">Transmembrane protein</fullName>
    </recommendedName>
</protein>
<dbReference type="Proteomes" id="UP000501780">
    <property type="component" value="Chromosome"/>
</dbReference>
<keyword evidence="1" id="KW-0472">Membrane</keyword>
<evidence type="ECO:0008006" key="4">
    <source>
        <dbReference type="Google" id="ProtNLM"/>
    </source>
</evidence>
<dbReference type="AlphaFoldDB" id="A0A6H0KNI1"/>
<keyword evidence="1" id="KW-1133">Transmembrane helix</keyword>
<keyword evidence="3" id="KW-1185">Reference proteome</keyword>
<proteinExistence type="predicted"/>
<dbReference type="RefSeq" id="WP_167963114.1">
    <property type="nucleotide sequence ID" value="NZ_CP050831.1"/>
</dbReference>